<organism evidence="2 3">
    <name type="scientific">Rhodopirellula baltica SH28</name>
    <dbReference type="NCBI Taxonomy" id="993517"/>
    <lineage>
        <taxon>Bacteria</taxon>
        <taxon>Pseudomonadati</taxon>
        <taxon>Planctomycetota</taxon>
        <taxon>Planctomycetia</taxon>
        <taxon>Pirellulales</taxon>
        <taxon>Pirellulaceae</taxon>
        <taxon>Rhodopirellula</taxon>
    </lineage>
</organism>
<protein>
    <submittedName>
        <fullName evidence="2">Uncharacterized protein</fullName>
    </submittedName>
</protein>
<evidence type="ECO:0000313" key="3">
    <source>
        <dbReference type="Proteomes" id="UP000007993"/>
    </source>
</evidence>
<reference evidence="2 3" key="1">
    <citation type="journal article" date="2013" name="Mar. Genomics">
        <title>Expression of sulfatases in Rhodopirellula baltica and the diversity of sulfatases in the genus Rhodopirellula.</title>
        <authorList>
            <person name="Wegner C.E."/>
            <person name="Richter-Heitmann T."/>
            <person name="Klindworth A."/>
            <person name="Klockow C."/>
            <person name="Richter M."/>
            <person name="Achstetter T."/>
            <person name="Glockner F.O."/>
            <person name="Harder J."/>
        </authorList>
    </citation>
    <scope>NUCLEOTIDE SEQUENCE [LARGE SCALE GENOMIC DNA]</scope>
    <source>
        <strain evidence="2 3">SH28</strain>
    </source>
</reference>
<sequence>MRFPQSSRRGWRSAVPVEPWCPKERRHDATQRNSGKSNNDPSHVARTADPILTRSKRNLRRFDRLFRVRPRWCERGGNSRVHRDRARGRRACGDAIRHAIALTSRSEKRSNPIGATSIQREPNLQHCQTARQPV</sequence>
<gene>
    <name evidence="2" type="ORF">RBSH_05402</name>
</gene>
<feature type="region of interest" description="Disordered" evidence="1">
    <location>
        <begin position="1"/>
        <end position="54"/>
    </location>
</feature>
<name>K5CYM9_RHOBT</name>
<dbReference type="AlphaFoldDB" id="K5CYM9"/>
<feature type="compositionally biased region" description="Polar residues" evidence="1">
    <location>
        <begin position="31"/>
        <end position="41"/>
    </location>
</feature>
<accession>K5CYM9</accession>
<evidence type="ECO:0000256" key="1">
    <source>
        <dbReference type="SAM" id="MobiDB-lite"/>
    </source>
</evidence>
<feature type="compositionally biased region" description="Basic and acidic residues" evidence="1">
    <location>
        <begin position="21"/>
        <end position="30"/>
    </location>
</feature>
<evidence type="ECO:0000313" key="2">
    <source>
        <dbReference type="EMBL" id="EKJ99226.1"/>
    </source>
</evidence>
<comment type="caution">
    <text evidence="2">The sequence shown here is derived from an EMBL/GenBank/DDBJ whole genome shotgun (WGS) entry which is preliminary data.</text>
</comment>
<dbReference type="EMBL" id="AMCW01000152">
    <property type="protein sequence ID" value="EKJ99226.1"/>
    <property type="molecule type" value="Genomic_DNA"/>
</dbReference>
<dbReference type="Proteomes" id="UP000007993">
    <property type="component" value="Unassembled WGS sequence"/>
</dbReference>
<proteinExistence type="predicted"/>